<dbReference type="OrthoDB" id="10388563at2759"/>
<gene>
    <name evidence="1" type="ORF">Anas_14105</name>
</gene>
<dbReference type="PANTHER" id="PTHR13318">
    <property type="entry name" value="PARTNER OF PAIRED, ISOFORM B-RELATED"/>
    <property type="match status" value="1"/>
</dbReference>
<evidence type="ECO:0000313" key="1">
    <source>
        <dbReference type="EMBL" id="KAB7500640.1"/>
    </source>
</evidence>
<proteinExistence type="predicted"/>
<dbReference type="PANTHER" id="PTHR13318:SF190">
    <property type="entry name" value="PARTNER OF PAIRED, ISOFORM B"/>
    <property type="match status" value="1"/>
</dbReference>
<sequence length="646" mass="75450">YHNKSKEIKVVRPKYGPFGPLQSTCLTFIIEEILKRRKLFLCEYFQYLLPDDAESLNCDEITPFCPFNSLKTIKLITKRCPNFKMLHFHIFIQNYDDMIYVNDVLSEAIQGLKFLQEINFYDSYLLCRSTIETIALNCPNLRELNLHNTSIEDYEVKILLKNESVIKNSLTKLIIDETRIKVKSIKQCLLNLQNLTYFQSDKTIEAALQLFETVKHSAEASDAIPKFKTTVCKNIFLGTIEELLTDDFLKWLGEKFPEVKHLNLSLQEEYNEFASCLISSWKHITHLELSSLGKEDSVSVLIPAIVSCENLITLKLEKFWNVDITPLGNKLKKLEKLTLINNIFVRSQKIQFENLKELQNLKMLHFHTFIESRVARKYANYALREAIQGLKFLQEINFYDCWLSRSTMNSIALNCPNLRELYLHDTSIEDDDVKILLKKESVIKNSLTKLLIDETRIKEESIKQCLLNLQNLTYFQSDKTIQAALQLYEAVKHSAEASDAIPKFKTTVFKNIFFKTDEEPLTNDFLKWLVEKFPEVKYLNILLREEYNEFVSSLIISWKYITQLELTSLGEEETVSALIPSIVSCENLITLKLEKFWNVDITPLGNKLKKLEKLTLINNIFVRRSQEIQFENLKELQVIFFSEESE</sequence>
<keyword evidence="2" id="KW-1185">Reference proteome</keyword>
<dbReference type="InterPro" id="IPR032675">
    <property type="entry name" value="LRR_dom_sf"/>
</dbReference>
<reference evidence="1 2" key="1">
    <citation type="journal article" date="2019" name="PLoS Biol.">
        <title>Sex chromosomes control vertical transmission of feminizing Wolbachia symbionts in an isopod.</title>
        <authorList>
            <person name="Becking T."/>
            <person name="Chebbi M.A."/>
            <person name="Giraud I."/>
            <person name="Moumen B."/>
            <person name="Laverre T."/>
            <person name="Caubet Y."/>
            <person name="Peccoud J."/>
            <person name="Gilbert C."/>
            <person name="Cordaux R."/>
        </authorList>
    </citation>
    <scope>NUCLEOTIDE SEQUENCE [LARGE SCALE GENOMIC DNA]</scope>
    <source>
        <strain evidence="1">ANa2</strain>
        <tissue evidence="1">Whole body excluding digestive tract and cuticle</tissue>
    </source>
</reference>
<feature type="non-terminal residue" evidence="1">
    <location>
        <position position="1"/>
    </location>
</feature>
<comment type="caution">
    <text evidence="1">The sequence shown here is derived from an EMBL/GenBank/DDBJ whole genome shotgun (WGS) entry which is preliminary data.</text>
</comment>
<protein>
    <submittedName>
        <fullName evidence="1">Uncharacterized protein</fullName>
    </submittedName>
</protein>
<name>A0A5N5T6L6_9CRUS</name>
<evidence type="ECO:0000313" key="2">
    <source>
        <dbReference type="Proteomes" id="UP000326759"/>
    </source>
</evidence>
<dbReference type="GO" id="GO:0019005">
    <property type="term" value="C:SCF ubiquitin ligase complex"/>
    <property type="evidence" value="ECO:0007669"/>
    <property type="project" value="TreeGrafter"/>
</dbReference>
<dbReference type="Gene3D" id="3.80.10.10">
    <property type="entry name" value="Ribonuclease Inhibitor"/>
    <property type="match status" value="3"/>
</dbReference>
<dbReference type="Proteomes" id="UP000326759">
    <property type="component" value="Unassembled WGS sequence"/>
</dbReference>
<dbReference type="AlphaFoldDB" id="A0A5N5T6L6"/>
<dbReference type="EMBL" id="SEYY01013302">
    <property type="protein sequence ID" value="KAB7500640.1"/>
    <property type="molecule type" value="Genomic_DNA"/>
</dbReference>
<accession>A0A5N5T6L6</accession>
<feature type="non-terminal residue" evidence="1">
    <location>
        <position position="646"/>
    </location>
</feature>
<dbReference type="SUPFAM" id="SSF52047">
    <property type="entry name" value="RNI-like"/>
    <property type="match status" value="2"/>
</dbReference>
<dbReference type="GO" id="GO:0031146">
    <property type="term" value="P:SCF-dependent proteasomal ubiquitin-dependent protein catabolic process"/>
    <property type="evidence" value="ECO:0007669"/>
    <property type="project" value="TreeGrafter"/>
</dbReference>
<organism evidence="1 2">
    <name type="scientific">Armadillidium nasatum</name>
    <dbReference type="NCBI Taxonomy" id="96803"/>
    <lineage>
        <taxon>Eukaryota</taxon>
        <taxon>Metazoa</taxon>
        <taxon>Ecdysozoa</taxon>
        <taxon>Arthropoda</taxon>
        <taxon>Crustacea</taxon>
        <taxon>Multicrustacea</taxon>
        <taxon>Malacostraca</taxon>
        <taxon>Eumalacostraca</taxon>
        <taxon>Peracarida</taxon>
        <taxon>Isopoda</taxon>
        <taxon>Oniscidea</taxon>
        <taxon>Crinocheta</taxon>
        <taxon>Armadillidiidae</taxon>
        <taxon>Armadillidium</taxon>
    </lineage>
</organism>